<protein>
    <submittedName>
        <fullName evidence="2">Uncharacterized protein</fullName>
    </submittedName>
</protein>
<evidence type="ECO:0000256" key="1">
    <source>
        <dbReference type="SAM" id="MobiDB-lite"/>
    </source>
</evidence>
<organism evidence="2">
    <name type="scientific">Prasinoderma singulare</name>
    <dbReference type="NCBI Taxonomy" id="676789"/>
    <lineage>
        <taxon>Eukaryota</taxon>
        <taxon>Viridiplantae</taxon>
        <taxon>Prasinodermophyta</taxon>
        <taxon>Prasinodermophyceae</taxon>
        <taxon>Prasinodermales</taxon>
        <taxon>Prasinodermaceae</taxon>
        <taxon>Prasinoderma</taxon>
    </lineage>
</organism>
<dbReference type="AlphaFoldDB" id="A0A7S3FL26"/>
<sequence length="250" mass="26138">MKARATAGSKREAERLAAAKLLGGSYEAAISSLVSSLDLAPRGQRVSLAAERAQEGEAAGSEAKTAGARASGDEPPQTDNWTFEAYEFPDERRQAILKGGESSSQWFTRKLIHPGADTFQVAMQAAACLPTQVSRVESWLAPPPPSRADAPHDNAGPAGSDAESSADGSRGPSDPAAEVEAEAVTGDDPPPGRYVAVLRVVLTDLAAAAVGAGTSERLFITPTVEESRTRALRFAAEAAKEWLLLLASRD</sequence>
<feature type="region of interest" description="Disordered" evidence="1">
    <location>
        <begin position="138"/>
        <end position="190"/>
    </location>
</feature>
<accession>A0A7S3FL26</accession>
<feature type="compositionally biased region" description="Low complexity" evidence="1">
    <location>
        <begin position="155"/>
        <end position="171"/>
    </location>
</feature>
<name>A0A7S3FL26_9VIRI</name>
<evidence type="ECO:0000313" key="2">
    <source>
        <dbReference type="EMBL" id="CAE0152744.1"/>
    </source>
</evidence>
<dbReference type="EMBL" id="HBHY01021672">
    <property type="protein sequence ID" value="CAE0152744.1"/>
    <property type="molecule type" value="Transcribed_RNA"/>
</dbReference>
<gene>
    <name evidence="2" type="ORF">PSIN1315_LOCUS13862</name>
</gene>
<feature type="region of interest" description="Disordered" evidence="1">
    <location>
        <begin position="45"/>
        <end position="81"/>
    </location>
</feature>
<reference evidence="2" key="1">
    <citation type="submission" date="2021-01" db="EMBL/GenBank/DDBJ databases">
        <authorList>
            <person name="Corre E."/>
            <person name="Pelletier E."/>
            <person name="Niang G."/>
            <person name="Scheremetjew M."/>
            <person name="Finn R."/>
            <person name="Kale V."/>
            <person name="Holt S."/>
            <person name="Cochrane G."/>
            <person name="Meng A."/>
            <person name="Brown T."/>
            <person name="Cohen L."/>
        </authorList>
    </citation>
    <scope>NUCLEOTIDE SEQUENCE</scope>
    <source>
        <strain evidence="2">RCC927</strain>
    </source>
</reference>
<proteinExistence type="predicted"/>